<dbReference type="EMBL" id="JACHNZ010000030">
    <property type="protein sequence ID" value="MBB4632941.1"/>
    <property type="molecule type" value="Genomic_DNA"/>
</dbReference>
<feature type="domain" description="Terminase large subunit-like endonuclease" evidence="3">
    <location>
        <begin position="279"/>
        <end position="564"/>
    </location>
</feature>
<evidence type="ECO:0000256" key="1">
    <source>
        <dbReference type="SAM" id="MobiDB-lite"/>
    </source>
</evidence>
<name>A0A7W7B2V5_9SPHN</name>
<dbReference type="Proteomes" id="UP000566324">
    <property type="component" value="Unassembled WGS sequence"/>
</dbReference>
<dbReference type="PANTHER" id="PTHR41287">
    <property type="match status" value="1"/>
</dbReference>
<dbReference type="InterPro" id="IPR046461">
    <property type="entry name" value="TerL_ATPase"/>
</dbReference>
<feature type="domain" description="Terminase large subunit-like ATPase" evidence="2">
    <location>
        <begin position="85"/>
        <end position="272"/>
    </location>
</feature>
<dbReference type="AlphaFoldDB" id="A0A7W7B2V5"/>
<protein>
    <submittedName>
        <fullName evidence="4">Phage terminase large subunit-like protein</fullName>
    </submittedName>
</protein>
<dbReference type="RefSeq" id="WP_207791402.1">
    <property type="nucleotide sequence ID" value="NZ_JACHNZ010000030.1"/>
</dbReference>
<evidence type="ECO:0000313" key="4">
    <source>
        <dbReference type="EMBL" id="MBB4632941.1"/>
    </source>
</evidence>
<accession>A0A7W7B2V5</accession>
<reference evidence="4 5" key="1">
    <citation type="submission" date="2020-08" db="EMBL/GenBank/DDBJ databases">
        <title>Genomic Encyclopedia of Type Strains, Phase IV (KMG-IV): sequencing the most valuable type-strain genomes for metagenomic binning, comparative biology and taxonomic classification.</title>
        <authorList>
            <person name="Goeker M."/>
        </authorList>
    </citation>
    <scope>NUCLEOTIDE SEQUENCE [LARGE SCALE GENOMIC DNA]</scope>
    <source>
        <strain evidence="4 5">DSM 17328</strain>
    </source>
</reference>
<dbReference type="Gene3D" id="3.30.420.240">
    <property type="match status" value="1"/>
</dbReference>
<sequence length="582" mass="64707">MAIVIRKKAKAPPPEPLVSRPRRSGRITIRKRRPSDCTRDIACAPVNPFPEIPDPFGHGQRAVDFLRGLKHPKSRLPGQAFQLDPWQEKIVRQIYGPCDKFGNRIIQSVVIMVPRGNRKTSLAAALTLLHTIGPEAVPGGEVLLAAADQKQAKIGLQEAIGLIQAGEHDLWRKGQGNVRFDAASQIKLQEYKNRISFPNGSWLEALSNDAGTQHGRTPVFALCDEIHAWRKRDLWDVIDTGLAKVDNSLRVTITTAGRGQENVAFQVIDYARRVARGEIDDPSTLAVLYETPADADWQDESLWHLANPGLAHGYPSLSGLRRIARAAANSPADRDAFRQLHLNVWLGHSSTPFVDMPIYDIGASAFDVAELEGEPCWLGVDLSSNSDLTVIVAAWRDGNGGYIVHPWFFCPEDNLQRRADRDGVPYPYWAEQGFIEPTPGNVVDFRHVEDTIRYLCERFDVREIAFDPHLARNMLNNLLEDGFPAVEMRQGWITMAPAIKELERAIIAGKFLHGGHPVLRWNFDNIAVETDKAGNKSFHKGKSRDRIDGAVAAAMAVARASTGEDTRSVYETDDRADGLLIF</sequence>
<dbReference type="Pfam" id="PF20441">
    <property type="entry name" value="TerL_nuclease"/>
    <property type="match status" value="1"/>
</dbReference>
<evidence type="ECO:0000259" key="3">
    <source>
        <dbReference type="Pfam" id="PF20441"/>
    </source>
</evidence>
<dbReference type="PANTHER" id="PTHR41287:SF1">
    <property type="entry name" value="PROTEIN YMFN"/>
    <property type="match status" value="1"/>
</dbReference>
<dbReference type="InterPro" id="IPR027417">
    <property type="entry name" value="P-loop_NTPase"/>
</dbReference>
<dbReference type="InterPro" id="IPR005021">
    <property type="entry name" value="Terminase_largesu-like"/>
</dbReference>
<dbReference type="Gene3D" id="3.40.50.300">
    <property type="entry name" value="P-loop containing nucleotide triphosphate hydrolases"/>
    <property type="match status" value="1"/>
</dbReference>
<evidence type="ECO:0000259" key="2">
    <source>
        <dbReference type="Pfam" id="PF03354"/>
    </source>
</evidence>
<dbReference type="Pfam" id="PF03354">
    <property type="entry name" value="TerL_ATPase"/>
    <property type="match status" value="1"/>
</dbReference>
<feature type="region of interest" description="Disordered" evidence="1">
    <location>
        <begin position="1"/>
        <end position="24"/>
    </location>
</feature>
<comment type="caution">
    <text evidence="4">The sequence shown here is derived from an EMBL/GenBank/DDBJ whole genome shotgun (WGS) entry which is preliminary data.</text>
</comment>
<dbReference type="InterPro" id="IPR046462">
    <property type="entry name" value="TerL_nuclease"/>
</dbReference>
<evidence type="ECO:0000313" key="5">
    <source>
        <dbReference type="Proteomes" id="UP000566324"/>
    </source>
</evidence>
<proteinExistence type="predicted"/>
<gene>
    <name evidence="4" type="ORF">GGQ98_002569</name>
</gene>
<keyword evidence="5" id="KW-1185">Reference proteome</keyword>
<feature type="compositionally biased region" description="Basic residues" evidence="1">
    <location>
        <begin position="1"/>
        <end position="10"/>
    </location>
</feature>
<dbReference type="GO" id="GO:0004519">
    <property type="term" value="F:endonuclease activity"/>
    <property type="evidence" value="ECO:0007669"/>
    <property type="project" value="InterPro"/>
</dbReference>
<organism evidence="4 5">
    <name type="scientific">Sphingosinicella soli</name>
    <dbReference type="NCBI Taxonomy" id="333708"/>
    <lineage>
        <taxon>Bacteria</taxon>
        <taxon>Pseudomonadati</taxon>
        <taxon>Pseudomonadota</taxon>
        <taxon>Alphaproteobacteria</taxon>
        <taxon>Sphingomonadales</taxon>
        <taxon>Sphingosinicellaceae</taxon>
        <taxon>Sphingosinicella</taxon>
    </lineage>
</organism>